<dbReference type="CDD" id="cd00067">
    <property type="entry name" value="GAL4"/>
    <property type="match status" value="1"/>
</dbReference>
<reference evidence="10" key="2">
    <citation type="submission" date="2021-01" db="EMBL/GenBank/DDBJ databases">
        <authorList>
            <person name="Schikora-Tamarit M.A."/>
        </authorList>
    </citation>
    <scope>NUCLEOTIDE SEQUENCE</scope>
    <source>
        <strain evidence="10">CBS6341</strain>
    </source>
</reference>
<protein>
    <recommendedName>
        <fullName evidence="9">Zn(2)-C6 fungal-type domain-containing protein</fullName>
    </recommendedName>
</protein>
<keyword evidence="5" id="KW-0238">DNA-binding</keyword>
<dbReference type="PROSITE" id="PS00463">
    <property type="entry name" value="ZN2_CY6_FUNGAL_1"/>
    <property type="match status" value="1"/>
</dbReference>
<feature type="compositionally biased region" description="Polar residues" evidence="8">
    <location>
        <begin position="22"/>
        <end position="32"/>
    </location>
</feature>
<evidence type="ECO:0000256" key="5">
    <source>
        <dbReference type="ARBA" id="ARBA00023125"/>
    </source>
</evidence>
<dbReference type="Proteomes" id="UP000769528">
    <property type="component" value="Unassembled WGS sequence"/>
</dbReference>
<sequence>MSLPSIRSTYTNQQHQDQQQQLARNQEHSLPNESRLSQFHSISAIPPESSETALHNHQQEQELGHRLEQQEGVLLDDIKYKKSGKPRLRVKKACDRCKRQKIKCDGENQCKVCLKLGHECTYSSAPPVISNSVGQQPSSTSSTSPKLNKHTSNQEYTKYLEKKIQDLESKLSEKLENYGDSKGTLSKNSCVFSNDKYRVMKRYQNVIPLMLGESIAREIDIPSDIQIPRIQFYGWNLSGGHYLKQRRLPEFKPVIDLSKHSNLSTWLLQYYFKSVNPLYSIIHERVFYDQYNLYLNNISQNDQSTRLFTAMLYLMLAISIRFSESIQPFDISSKILSINGLEEQLFDSAYEVISKISFEWQSYELIQSWILITFYLRITHRQNSSFMALGSAIRMMKGMSLNLNTIPEALRKYSYEELKLKRVFWMVYSWDRTYSFQSGKSFEINDEEVFLDFEELNEDVSDDWGNKLNNLFVQLSVIAGEILKYDRKNSFYTESFLHYINDKLYNWKQKVDNDIKLTKESTDNFENILIDQLYLTYHDIVLNLNNKSLLGLINSIDNNNQSLNYDSLISNSLDILSIFGKSIIKNEFLKPWWLNLSSLFNIAVINIVLLNNNPSFNSKEILQKSLEYLKILESGKFGMVKECIWCLKTLNRLSVLKFQSSINIFQKCGIDHDTNNDVNNIKFYQFGKVSNGKIIDSGPTNLTPQLKQIQHGIHSSNLVSDLLNNDMDMNQNLEMNDQDLMGNFKWFDQWLNEFRE</sequence>
<reference evidence="10" key="1">
    <citation type="journal article" date="2021" name="Open Biol.">
        <title>Shared evolutionary footprints suggest mitochondrial oxidative damage underlies multiple complex I losses in fungi.</title>
        <authorList>
            <person name="Schikora-Tamarit M.A."/>
            <person name="Marcet-Houben M."/>
            <person name="Nosek J."/>
            <person name="Gabaldon T."/>
        </authorList>
    </citation>
    <scope>NUCLEOTIDE SEQUENCE</scope>
    <source>
        <strain evidence="10">CBS6341</strain>
    </source>
</reference>
<dbReference type="InterPro" id="IPR036864">
    <property type="entry name" value="Zn2-C6_fun-type_DNA-bd_sf"/>
</dbReference>
<feature type="domain" description="Zn(2)-C6 fungal-type" evidence="9">
    <location>
        <begin position="93"/>
        <end position="122"/>
    </location>
</feature>
<dbReference type="SUPFAM" id="SSF57701">
    <property type="entry name" value="Zn2/Cys6 DNA-binding domain"/>
    <property type="match status" value="1"/>
</dbReference>
<evidence type="ECO:0000256" key="4">
    <source>
        <dbReference type="ARBA" id="ARBA00023015"/>
    </source>
</evidence>
<dbReference type="PROSITE" id="PS50048">
    <property type="entry name" value="ZN2_CY6_FUNGAL_2"/>
    <property type="match status" value="1"/>
</dbReference>
<dbReference type="OrthoDB" id="3980746at2759"/>
<dbReference type="CDD" id="cd12148">
    <property type="entry name" value="fungal_TF_MHR"/>
    <property type="match status" value="1"/>
</dbReference>
<keyword evidence="7" id="KW-0539">Nucleus</keyword>
<proteinExistence type="predicted"/>
<dbReference type="SMART" id="SM00066">
    <property type="entry name" value="GAL4"/>
    <property type="match status" value="1"/>
</dbReference>
<keyword evidence="11" id="KW-1185">Reference proteome</keyword>
<dbReference type="PANTHER" id="PTHR47540:SF2">
    <property type="entry name" value="ZN(II)2CYS6 TRANSCRIPTION FACTOR (EUROFUNG)"/>
    <property type="match status" value="1"/>
</dbReference>
<name>A0A9P8PXZ9_9ASCO</name>
<evidence type="ECO:0000256" key="8">
    <source>
        <dbReference type="SAM" id="MobiDB-lite"/>
    </source>
</evidence>
<keyword evidence="3" id="KW-0862">Zinc</keyword>
<dbReference type="GO" id="GO:0006351">
    <property type="term" value="P:DNA-templated transcription"/>
    <property type="evidence" value="ECO:0007669"/>
    <property type="project" value="InterPro"/>
</dbReference>
<feature type="region of interest" description="Disordered" evidence="8">
    <location>
        <begin position="127"/>
        <end position="152"/>
    </location>
</feature>
<dbReference type="EMBL" id="JAEUBF010000264">
    <property type="protein sequence ID" value="KAH3679660.1"/>
    <property type="molecule type" value="Genomic_DNA"/>
</dbReference>
<dbReference type="GO" id="GO:0000981">
    <property type="term" value="F:DNA-binding transcription factor activity, RNA polymerase II-specific"/>
    <property type="evidence" value="ECO:0007669"/>
    <property type="project" value="InterPro"/>
</dbReference>
<dbReference type="Pfam" id="PF00172">
    <property type="entry name" value="Zn_clus"/>
    <property type="match status" value="1"/>
</dbReference>
<dbReference type="Gene3D" id="4.10.240.10">
    <property type="entry name" value="Zn(2)-C6 fungal-type DNA-binding domain"/>
    <property type="match status" value="1"/>
</dbReference>
<evidence type="ECO:0000256" key="1">
    <source>
        <dbReference type="ARBA" id="ARBA00004123"/>
    </source>
</evidence>
<evidence type="ECO:0000256" key="6">
    <source>
        <dbReference type="ARBA" id="ARBA00023163"/>
    </source>
</evidence>
<gene>
    <name evidence="10" type="ORF">WICMUC_000800</name>
</gene>
<feature type="compositionally biased region" description="Low complexity" evidence="8">
    <location>
        <begin position="135"/>
        <end position="145"/>
    </location>
</feature>
<keyword evidence="2" id="KW-0479">Metal-binding</keyword>
<organism evidence="10 11">
    <name type="scientific">Wickerhamomyces mucosus</name>
    <dbReference type="NCBI Taxonomy" id="1378264"/>
    <lineage>
        <taxon>Eukaryota</taxon>
        <taxon>Fungi</taxon>
        <taxon>Dikarya</taxon>
        <taxon>Ascomycota</taxon>
        <taxon>Saccharomycotina</taxon>
        <taxon>Saccharomycetes</taxon>
        <taxon>Phaffomycetales</taxon>
        <taxon>Wickerhamomycetaceae</taxon>
        <taxon>Wickerhamomyces</taxon>
    </lineage>
</organism>
<dbReference type="SMART" id="SM00906">
    <property type="entry name" value="Fungal_trans"/>
    <property type="match status" value="1"/>
</dbReference>
<comment type="subcellular location">
    <subcellularLocation>
        <location evidence="1">Nucleus</location>
    </subcellularLocation>
</comment>
<dbReference type="GO" id="GO:0045944">
    <property type="term" value="P:positive regulation of transcription by RNA polymerase II"/>
    <property type="evidence" value="ECO:0007669"/>
    <property type="project" value="TreeGrafter"/>
</dbReference>
<dbReference type="GO" id="GO:0005634">
    <property type="term" value="C:nucleus"/>
    <property type="evidence" value="ECO:0007669"/>
    <property type="project" value="UniProtKB-SubCell"/>
</dbReference>
<evidence type="ECO:0000256" key="3">
    <source>
        <dbReference type="ARBA" id="ARBA00022833"/>
    </source>
</evidence>
<dbReference type="Pfam" id="PF04082">
    <property type="entry name" value="Fungal_trans"/>
    <property type="match status" value="1"/>
</dbReference>
<comment type="caution">
    <text evidence="10">The sequence shown here is derived from an EMBL/GenBank/DDBJ whole genome shotgun (WGS) entry which is preliminary data.</text>
</comment>
<evidence type="ECO:0000313" key="11">
    <source>
        <dbReference type="Proteomes" id="UP000769528"/>
    </source>
</evidence>
<evidence type="ECO:0000313" key="10">
    <source>
        <dbReference type="EMBL" id="KAH3679660.1"/>
    </source>
</evidence>
<dbReference type="InterPro" id="IPR007219">
    <property type="entry name" value="XnlR_reg_dom"/>
</dbReference>
<dbReference type="InterPro" id="IPR051711">
    <property type="entry name" value="Stress_Response_Reg"/>
</dbReference>
<dbReference type="GO" id="GO:0008270">
    <property type="term" value="F:zinc ion binding"/>
    <property type="evidence" value="ECO:0007669"/>
    <property type="project" value="InterPro"/>
</dbReference>
<feature type="region of interest" description="Disordered" evidence="8">
    <location>
        <begin position="1"/>
        <end position="32"/>
    </location>
</feature>
<dbReference type="GO" id="GO:0043565">
    <property type="term" value="F:sequence-specific DNA binding"/>
    <property type="evidence" value="ECO:0007669"/>
    <property type="project" value="TreeGrafter"/>
</dbReference>
<evidence type="ECO:0000256" key="7">
    <source>
        <dbReference type="ARBA" id="ARBA00023242"/>
    </source>
</evidence>
<accession>A0A9P8PXZ9</accession>
<keyword evidence="4" id="KW-0805">Transcription regulation</keyword>
<evidence type="ECO:0000259" key="9">
    <source>
        <dbReference type="PROSITE" id="PS50048"/>
    </source>
</evidence>
<dbReference type="AlphaFoldDB" id="A0A9P8PXZ9"/>
<keyword evidence="6" id="KW-0804">Transcription</keyword>
<dbReference type="InterPro" id="IPR001138">
    <property type="entry name" value="Zn2Cys6_DnaBD"/>
</dbReference>
<evidence type="ECO:0000256" key="2">
    <source>
        <dbReference type="ARBA" id="ARBA00022723"/>
    </source>
</evidence>
<feature type="compositionally biased region" description="Polar residues" evidence="8">
    <location>
        <begin position="1"/>
        <end position="12"/>
    </location>
</feature>
<dbReference type="PANTHER" id="PTHR47540">
    <property type="entry name" value="THIAMINE REPRESSIBLE GENES REGULATORY PROTEIN THI5"/>
    <property type="match status" value="1"/>
</dbReference>